<proteinExistence type="predicted"/>
<organism evidence="1 2">
    <name type="scientific">Linderina macrospora</name>
    <dbReference type="NCBI Taxonomy" id="4868"/>
    <lineage>
        <taxon>Eukaryota</taxon>
        <taxon>Fungi</taxon>
        <taxon>Fungi incertae sedis</taxon>
        <taxon>Zoopagomycota</taxon>
        <taxon>Kickxellomycotina</taxon>
        <taxon>Kickxellomycetes</taxon>
        <taxon>Kickxellales</taxon>
        <taxon>Kickxellaceae</taxon>
        <taxon>Linderina</taxon>
    </lineage>
</organism>
<keyword evidence="2" id="KW-1185">Reference proteome</keyword>
<protein>
    <submittedName>
        <fullName evidence="1">Uncharacterized protein</fullName>
    </submittedName>
</protein>
<reference evidence="1" key="1">
    <citation type="submission" date="2022-07" db="EMBL/GenBank/DDBJ databases">
        <title>Phylogenomic reconstructions and comparative analyses of Kickxellomycotina fungi.</title>
        <authorList>
            <person name="Reynolds N.K."/>
            <person name="Stajich J.E."/>
            <person name="Barry K."/>
            <person name="Grigoriev I.V."/>
            <person name="Crous P."/>
            <person name="Smith M.E."/>
        </authorList>
    </citation>
    <scope>NUCLEOTIDE SEQUENCE</scope>
    <source>
        <strain evidence="1">NRRL 5244</strain>
    </source>
</reference>
<evidence type="ECO:0000313" key="2">
    <source>
        <dbReference type="Proteomes" id="UP001150603"/>
    </source>
</evidence>
<dbReference type="Proteomes" id="UP001150603">
    <property type="component" value="Unassembled WGS sequence"/>
</dbReference>
<comment type="caution">
    <text evidence="1">The sequence shown here is derived from an EMBL/GenBank/DDBJ whole genome shotgun (WGS) entry which is preliminary data.</text>
</comment>
<gene>
    <name evidence="1" type="ORF">FBU59_003320</name>
</gene>
<dbReference type="EMBL" id="JANBPW010002083">
    <property type="protein sequence ID" value="KAJ1942033.1"/>
    <property type="molecule type" value="Genomic_DNA"/>
</dbReference>
<sequence>GEAENEVVVRDIRTYNWQGTLQGGPGLRTDIGVLMGMLLNRILSICVVLFDPDAQFTAYLLTLALPEPLADVNVIDPQDSSECVFRELLRLWQMLDSSPSRTHFSPVVLALAHTMGGILVSRGLDDQQIAQMQVIEVVSKSMSWLDADESYIAWRLILMIVDIQKQKGRPWSDSVQARVESLWRAALVQTSDYIRIDVPMFRTRQTVRKDQSPADVASLKVIYAEDKEFSLDTGFTKRRSLVGIGTRSDDSAVDLLAIAQCVGTDDTAFPDTRLRRMMSTLIAHIASDQSTTPTLPWVVQSSLSTVNQLLVMNLGNPASSALAASQEDPKYAQFVMLAEYVQFLWHLCLLPVKPATLKVVLGNMGAEVWNTILSAVSIDVCLYAAAASQGAHRAAVESTLQRLFSLAGWLVTQSSPTDDPQAFSLLPVSSCKLIFARLLSTISSDLSGGQLNGMPAYFAAQALLLVAWVHHTKFQVLLHETQGFLRAYRASLIQAMVTLQFSRGRTDVRRIIVGCVLKHKRQQGPY</sequence>
<feature type="non-terminal residue" evidence="1">
    <location>
        <position position="1"/>
    </location>
</feature>
<evidence type="ECO:0000313" key="1">
    <source>
        <dbReference type="EMBL" id="KAJ1942033.1"/>
    </source>
</evidence>
<name>A0ACC1J8Y3_9FUNG</name>
<accession>A0ACC1J8Y3</accession>